<sequence length="154" mass="16842">MAKDKILISACLLGKNCKYNGLNNQTDEVAKECEILSNTFELIAVCPEELGGLDTPREPAEILDEKVITEFSKLDVTKEFLKGAKKCVNIAKQNSVNIAVLKAKSPSCGSGYIYDGSFSKTLIKKDGLTAKALKENGVKIYTENEICKINKGEF</sequence>
<organism evidence="1 2">
    <name type="scientific">Campylobacter mucosalis CCUG 21559</name>
    <dbReference type="NCBI Taxonomy" id="1032067"/>
    <lineage>
        <taxon>Bacteria</taxon>
        <taxon>Pseudomonadati</taxon>
        <taxon>Campylobacterota</taxon>
        <taxon>Epsilonproteobacteria</taxon>
        <taxon>Campylobacterales</taxon>
        <taxon>Campylobacteraceae</taxon>
        <taxon>Campylobacter</taxon>
    </lineage>
</organism>
<dbReference type="Proteomes" id="UP000503264">
    <property type="component" value="Chromosome"/>
</dbReference>
<keyword evidence="2" id="KW-1185">Reference proteome</keyword>
<gene>
    <name evidence="1" type="ORF">CMUC_1501</name>
</gene>
<dbReference type="RefSeq" id="WP_171994052.1">
    <property type="nucleotide sequence ID" value="NZ_CP012542.1"/>
</dbReference>
<evidence type="ECO:0000313" key="1">
    <source>
        <dbReference type="EMBL" id="QCD45261.1"/>
    </source>
</evidence>
<dbReference type="PANTHER" id="PTHR30087:SF1">
    <property type="entry name" value="HYPOTHETICAL CYTOSOLIC PROTEIN"/>
    <property type="match status" value="1"/>
</dbReference>
<dbReference type="Pfam" id="PF04463">
    <property type="entry name" value="2-thiour_desulf"/>
    <property type="match status" value="1"/>
</dbReference>
<accession>A0A6G5QHX5</accession>
<dbReference type="AlphaFoldDB" id="A0A6G5QHX5"/>
<dbReference type="PANTHER" id="PTHR30087">
    <property type="entry name" value="INNER MEMBRANE PROTEIN"/>
    <property type="match status" value="1"/>
</dbReference>
<protein>
    <submittedName>
        <fullName evidence="1">Putative DUF523 domain protein</fullName>
    </submittedName>
</protein>
<dbReference type="InterPro" id="IPR007553">
    <property type="entry name" value="2-thiour_desulf"/>
</dbReference>
<evidence type="ECO:0000313" key="2">
    <source>
        <dbReference type="Proteomes" id="UP000503264"/>
    </source>
</evidence>
<dbReference type="EMBL" id="CP012542">
    <property type="protein sequence ID" value="QCD45261.1"/>
    <property type="molecule type" value="Genomic_DNA"/>
</dbReference>
<name>A0A6G5QHX5_9BACT</name>
<proteinExistence type="predicted"/>
<reference evidence="1 2" key="1">
    <citation type="submission" date="2016-07" db="EMBL/GenBank/DDBJ databases">
        <title>Comparative genomics of the Campylobacter concisus group.</title>
        <authorList>
            <person name="Miller W.G."/>
            <person name="Yee E."/>
            <person name="Chapman M.H."/>
            <person name="Huynh S."/>
            <person name="Bono J.L."/>
            <person name="On S.L.W."/>
            <person name="StLeger J."/>
            <person name="Foster G."/>
            <person name="Parker C.T."/>
        </authorList>
    </citation>
    <scope>NUCLEOTIDE SEQUENCE [LARGE SCALE GENOMIC DNA]</scope>
    <source>
        <strain evidence="1 2">CCUG 21559</strain>
    </source>
</reference>